<organism evidence="4 5">
    <name type="scientific">Thermococcus chitonophagus</name>
    <dbReference type="NCBI Taxonomy" id="54262"/>
    <lineage>
        <taxon>Archaea</taxon>
        <taxon>Methanobacteriati</taxon>
        <taxon>Methanobacteriota</taxon>
        <taxon>Thermococci</taxon>
        <taxon>Thermococcales</taxon>
        <taxon>Thermococcaceae</taxon>
        <taxon>Thermococcus</taxon>
    </lineage>
</organism>
<reference evidence="4" key="2">
    <citation type="submission" date="2016-01" db="EMBL/GenBank/DDBJ databases">
        <authorList>
            <person name="McClelland M."/>
            <person name="Jain A."/>
            <person name="Saraogi P."/>
            <person name="Mendelson R."/>
            <person name="Westerman R."/>
            <person name="SanMiguel P."/>
            <person name="Csonka L."/>
        </authorList>
    </citation>
    <scope>NUCLEOTIDE SEQUENCE</scope>
    <source>
        <strain evidence="4">1</strain>
    </source>
</reference>
<feature type="transmembrane region" description="Helical" evidence="1">
    <location>
        <begin position="91"/>
        <end position="111"/>
    </location>
</feature>
<keyword evidence="1" id="KW-0472">Membrane</keyword>
<sequence>MDILTLARVITTLAKIIAASWLFVIYLKIRRTSAVILGVGLLVYAMHTLSDILGSDILSNISTALTATLLLLTSTTLLIEEEGEMPSLYVFWLLSLTPIILAGYTLALAHYMNSGGLVVKSIVHGVSGFFMAFSGIMIIKLKEVFGRKSLFLISSLVLLGLHQMDYPFLRPIKWFAPIGFTIATILTLTLLYGVIEVFRSEMYFRLTPHKASELKSGSLLVTVEEFKKNIYQKLENFPALAFVRNIQTPEAWYKYFVTRAISDYESDISPTDLPRMLELSKRYLQASEGGVVIVDCPEYLALYNGFDALLKFLATLRDMVIVHRGTLVVVTEREVWDDRQWVLLTRILREESS</sequence>
<dbReference type="Pfam" id="PF05763">
    <property type="entry name" value="DUF835"/>
    <property type="match status" value="1"/>
</dbReference>
<dbReference type="PANTHER" id="PTHR33531">
    <property type="entry name" value="RUBRERYTHRIN SUBFAMILY"/>
    <property type="match status" value="1"/>
</dbReference>
<evidence type="ECO:0000313" key="5">
    <source>
        <dbReference type="Proteomes" id="UP000093069"/>
    </source>
</evidence>
<keyword evidence="1" id="KW-1133">Transmembrane helix</keyword>
<dbReference type="Proteomes" id="UP000093069">
    <property type="component" value="Chromosome I"/>
</dbReference>
<name>A0A161KAK0_9EURY</name>
<dbReference type="Proteomes" id="UP000250189">
    <property type="component" value="Chromosome"/>
</dbReference>
<gene>
    <name evidence="3" type="ORF">A3L04_10810</name>
    <name evidence="4" type="ORF">CHITON_1399</name>
</gene>
<dbReference type="KEGG" id="tch:CHITON_1399"/>
<evidence type="ECO:0000313" key="3">
    <source>
        <dbReference type="EMBL" id="ASJ17522.1"/>
    </source>
</evidence>
<evidence type="ECO:0000256" key="1">
    <source>
        <dbReference type="SAM" id="Phobius"/>
    </source>
</evidence>
<dbReference type="EMBL" id="CP015193">
    <property type="protein sequence ID" value="ASJ17522.1"/>
    <property type="molecule type" value="Genomic_DNA"/>
</dbReference>
<dbReference type="InterPro" id="IPR008553">
    <property type="entry name" value="DUF835"/>
</dbReference>
<reference evidence="3 6" key="3">
    <citation type="submission" date="2016-04" db="EMBL/GenBank/DDBJ databases">
        <title>Complete genome sequence of Thermococcus chitonophagus type strain GC74.</title>
        <authorList>
            <person name="Oger P.M."/>
        </authorList>
    </citation>
    <scope>NUCLEOTIDE SEQUENCE [LARGE SCALE GENOMIC DNA]</scope>
    <source>
        <strain evidence="3 6">GC74</strain>
    </source>
</reference>
<feature type="transmembrane region" description="Helical" evidence="1">
    <location>
        <begin position="117"/>
        <end position="138"/>
    </location>
</feature>
<feature type="domain" description="DUF835" evidence="2">
    <location>
        <begin position="222"/>
        <end position="348"/>
    </location>
</feature>
<evidence type="ECO:0000259" key="2">
    <source>
        <dbReference type="Pfam" id="PF05763"/>
    </source>
</evidence>
<dbReference type="RefSeq" id="WP_084448885.1">
    <property type="nucleotide sequence ID" value="NZ_CP015193.1"/>
</dbReference>
<feature type="transmembrane region" description="Helical" evidence="1">
    <location>
        <begin position="34"/>
        <end position="55"/>
    </location>
</feature>
<dbReference type="GeneID" id="33323079"/>
<evidence type="ECO:0000313" key="4">
    <source>
        <dbReference type="EMBL" id="CUX78178.1"/>
    </source>
</evidence>
<dbReference type="AlphaFoldDB" id="A0A161KAK0"/>
<protein>
    <recommendedName>
        <fullName evidence="2">DUF835 domain-containing protein</fullName>
    </recommendedName>
</protein>
<accession>A0A161KAK0</accession>
<evidence type="ECO:0000313" key="6">
    <source>
        <dbReference type="Proteomes" id="UP000250189"/>
    </source>
</evidence>
<dbReference type="OrthoDB" id="86165at2157"/>
<proteinExistence type="predicted"/>
<dbReference type="PANTHER" id="PTHR33531:SF7">
    <property type="entry name" value="HYPOTHETICAL MEMBRANE PROTEIN, CONSERVED"/>
    <property type="match status" value="1"/>
</dbReference>
<dbReference type="EMBL" id="LN999010">
    <property type="protein sequence ID" value="CUX78178.1"/>
    <property type="molecule type" value="Genomic_DNA"/>
</dbReference>
<reference evidence="5" key="1">
    <citation type="submission" date="2016-01" db="EMBL/GenBank/DDBJ databases">
        <authorList>
            <person name="Vorgias C.E."/>
        </authorList>
    </citation>
    <scope>NUCLEOTIDE SEQUENCE [LARGE SCALE GENOMIC DNA]</scope>
</reference>
<feature type="transmembrane region" description="Helical" evidence="1">
    <location>
        <begin position="6"/>
        <end position="27"/>
    </location>
</feature>
<keyword evidence="1" id="KW-0812">Transmembrane</keyword>
<feature type="transmembrane region" description="Helical" evidence="1">
    <location>
        <begin position="174"/>
        <end position="195"/>
    </location>
</feature>
<keyword evidence="6" id="KW-1185">Reference proteome</keyword>